<feature type="region of interest" description="Disordered" evidence="1">
    <location>
        <begin position="61"/>
        <end position="80"/>
    </location>
</feature>
<name>A0ABP9YCH1_9FUNG</name>
<proteinExistence type="predicted"/>
<accession>A0ABP9YCH1</accession>
<keyword evidence="3" id="KW-1185">Reference proteome</keyword>
<sequence length="332" mass="37778">MNARYTHASLFDFSARQDNSERSINNIIWAPIFDDLFYTLTTTATPAAAYVRQLITPTNNNFSNSPIPSDGDENESTQGDNDVYCDANEDNYTATPILVRPVRSPPSMSISDEASFSNELLASTPLSLTLHVPGPDRFYVDHIDISESFYNMQQYVFNFVEVNNLSLESDVHLILLLYSIILLQNNNRLHKDIIPFFGDKIYQKVCESILDPLNMAYKFPGETLLGIIETAQSTCETKLITRYILYAMQPLFDDHERDIRLEFTFTEPADNHNREVSFTGCPYCIISVFPHQTDNTMNVGYGEVKRQCYTTIDFPDSCHTNASHKRPNTISP</sequence>
<evidence type="ECO:0000313" key="2">
    <source>
        <dbReference type="EMBL" id="GAA5804654.1"/>
    </source>
</evidence>
<dbReference type="Proteomes" id="UP001476247">
    <property type="component" value="Unassembled WGS sequence"/>
</dbReference>
<evidence type="ECO:0000256" key="1">
    <source>
        <dbReference type="SAM" id="MobiDB-lite"/>
    </source>
</evidence>
<comment type="caution">
    <text evidence="2">The sequence shown here is derived from an EMBL/GenBank/DDBJ whole genome shotgun (WGS) entry which is preliminary data.</text>
</comment>
<dbReference type="EMBL" id="BAABUJ010000037">
    <property type="protein sequence ID" value="GAA5804654.1"/>
    <property type="molecule type" value="Genomic_DNA"/>
</dbReference>
<protein>
    <submittedName>
        <fullName evidence="2">Uncharacterized protein</fullName>
    </submittedName>
</protein>
<gene>
    <name evidence="2" type="ORF">HPULCUR_010156</name>
</gene>
<organism evidence="2 3">
    <name type="scientific">Helicostylum pulchrum</name>
    <dbReference type="NCBI Taxonomy" id="562976"/>
    <lineage>
        <taxon>Eukaryota</taxon>
        <taxon>Fungi</taxon>
        <taxon>Fungi incertae sedis</taxon>
        <taxon>Mucoromycota</taxon>
        <taxon>Mucoromycotina</taxon>
        <taxon>Mucoromycetes</taxon>
        <taxon>Mucorales</taxon>
        <taxon>Mucorineae</taxon>
        <taxon>Mucoraceae</taxon>
        <taxon>Helicostylum</taxon>
    </lineage>
</organism>
<evidence type="ECO:0000313" key="3">
    <source>
        <dbReference type="Proteomes" id="UP001476247"/>
    </source>
</evidence>
<reference evidence="2 3" key="1">
    <citation type="submission" date="2024-04" db="EMBL/GenBank/DDBJ databases">
        <title>genome sequences of Mucor flavus KT1a and Helicostylum pulchrum KT1b strains isolation_sourced from the surface of a dry-aged beef.</title>
        <authorList>
            <person name="Toyotome T."/>
            <person name="Hosono M."/>
            <person name="Torimaru M."/>
            <person name="Fukuda K."/>
            <person name="Mikami N."/>
        </authorList>
    </citation>
    <scope>NUCLEOTIDE SEQUENCE [LARGE SCALE GENOMIC DNA]</scope>
    <source>
        <strain evidence="2 3">KT1b</strain>
    </source>
</reference>